<comment type="pathway">
    <text evidence="1">Cofactor biosynthesis; adenosylcobalamin biosynthesis.</text>
</comment>
<dbReference type="GO" id="GO:0032259">
    <property type="term" value="P:methylation"/>
    <property type="evidence" value="ECO:0007669"/>
    <property type="project" value="UniProtKB-KW"/>
</dbReference>
<sequence length="422" mass="45291">MSDNSTSVSDGGRVAWLSLVGLSEAGWQELGEAARDAVLSAELVIGGERHLSHLPAVAGQQREVWPSPISEGIEWIKRRQGHPVCVLASGDPFWYGIGATLSRYLPPEAMVVHPGPSAFSLAAARLGWPLQDLHCHSLVARDPDRLRARLVPGRRLLVLSNDGGSPETVANILCESGYGESRLHVLEALGGADERVWEIRAREGLDQPVFNLNTLAIECIADERETPVALAPGRPGSDYCHDGQISAPEIRAVVMAHLAPRGGEHLWDLGTGSGAVAVEWLRSDGANRATAVDKRSDRLANVRENARRHGVGHLETLESDITEAIPQLADPDAVFIGGGASGHGVIDRCWQALPEGGRCVATAVTTEGETALLVAQSCHGGQLIRLSVDRTEALGRFNGWRSDRPITIWHATKGAHRKEVQS</sequence>
<dbReference type="InterPro" id="IPR000878">
    <property type="entry name" value="4pyrrol_Mease"/>
</dbReference>
<organism evidence="7 8">
    <name type="scientific">Halospina denitrificans</name>
    <dbReference type="NCBI Taxonomy" id="332522"/>
    <lineage>
        <taxon>Bacteria</taxon>
        <taxon>Pseudomonadati</taxon>
        <taxon>Pseudomonadota</taxon>
        <taxon>Gammaproteobacteria</taxon>
        <taxon>Halospina</taxon>
    </lineage>
</organism>
<dbReference type="CDD" id="cd02440">
    <property type="entry name" value="AdoMet_MTases"/>
    <property type="match status" value="1"/>
</dbReference>
<dbReference type="UniPathway" id="UPA00148"/>
<evidence type="ECO:0000256" key="2">
    <source>
        <dbReference type="ARBA" id="ARBA00022573"/>
    </source>
</evidence>
<dbReference type="InterPro" id="IPR012818">
    <property type="entry name" value="CbiE"/>
</dbReference>
<dbReference type="SUPFAM" id="SSF53335">
    <property type="entry name" value="S-adenosyl-L-methionine-dependent methyltransferases"/>
    <property type="match status" value="1"/>
</dbReference>
<dbReference type="InterPro" id="IPR050714">
    <property type="entry name" value="Cobalamin_biosynth_MTase"/>
</dbReference>
<dbReference type="EMBL" id="SOAX01000004">
    <property type="protein sequence ID" value="TDT40348.1"/>
    <property type="molecule type" value="Genomic_DNA"/>
</dbReference>
<dbReference type="InterPro" id="IPR029063">
    <property type="entry name" value="SAM-dependent_MTases_sf"/>
</dbReference>
<keyword evidence="3 7" id="KW-0489">Methyltransferase</keyword>
<dbReference type="CDD" id="cd11644">
    <property type="entry name" value="Precorrin-6Y-MT"/>
    <property type="match status" value="1"/>
</dbReference>
<evidence type="ECO:0000256" key="3">
    <source>
        <dbReference type="ARBA" id="ARBA00022603"/>
    </source>
</evidence>
<evidence type="ECO:0000313" key="8">
    <source>
        <dbReference type="Proteomes" id="UP000295830"/>
    </source>
</evidence>
<comment type="caution">
    <text evidence="7">The sequence shown here is derived from an EMBL/GenBank/DDBJ whole genome shotgun (WGS) entry which is preliminary data.</text>
</comment>
<dbReference type="Gene3D" id="3.40.1010.10">
    <property type="entry name" value="Cobalt-precorrin-4 Transmethylase, Domain 1"/>
    <property type="match status" value="1"/>
</dbReference>
<evidence type="ECO:0000259" key="6">
    <source>
        <dbReference type="Pfam" id="PF00590"/>
    </source>
</evidence>
<dbReference type="NCBIfam" id="TIGR02469">
    <property type="entry name" value="CbiT"/>
    <property type="match status" value="1"/>
</dbReference>
<dbReference type="NCBIfam" id="TIGR02467">
    <property type="entry name" value="CbiE"/>
    <property type="match status" value="1"/>
</dbReference>
<proteinExistence type="predicted"/>
<dbReference type="GO" id="GO:0009236">
    <property type="term" value="P:cobalamin biosynthetic process"/>
    <property type="evidence" value="ECO:0007669"/>
    <property type="project" value="UniProtKB-UniPathway"/>
</dbReference>
<dbReference type="Gene3D" id="3.30.950.10">
    <property type="entry name" value="Methyltransferase, Cobalt-precorrin-4 Transmethylase, Domain 2"/>
    <property type="match status" value="1"/>
</dbReference>
<accession>A0A4V3EQ35</accession>
<dbReference type="InterPro" id="IPR006365">
    <property type="entry name" value="Cbl_synth_CobL"/>
</dbReference>
<dbReference type="AlphaFoldDB" id="A0A4V3EQ35"/>
<keyword evidence="2" id="KW-0169">Cobalamin biosynthesis</keyword>
<evidence type="ECO:0000256" key="5">
    <source>
        <dbReference type="ARBA" id="ARBA00022691"/>
    </source>
</evidence>
<dbReference type="PIRSF" id="PIRSF036428">
    <property type="entry name" value="CobL"/>
    <property type="match status" value="1"/>
</dbReference>
<reference evidence="7 8" key="1">
    <citation type="submission" date="2019-03" db="EMBL/GenBank/DDBJ databases">
        <title>Genomic Encyclopedia of Type Strains, Phase IV (KMG-IV): sequencing the most valuable type-strain genomes for metagenomic binning, comparative biology and taxonomic classification.</title>
        <authorList>
            <person name="Goeker M."/>
        </authorList>
    </citation>
    <scope>NUCLEOTIDE SEQUENCE [LARGE SCALE GENOMIC DNA]</scope>
    <source>
        <strain evidence="7 8">DSM 15505</strain>
    </source>
</reference>
<dbReference type="GO" id="GO:0008276">
    <property type="term" value="F:protein methyltransferase activity"/>
    <property type="evidence" value="ECO:0007669"/>
    <property type="project" value="InterPro"/>
</dbReference>
<dbReference type="Proteomes" id="UP000295830">
    <property type="component" value="Unassembled WGS sequence"/>
</dbReference>
<evidence type="ECO:0000256" key="1">
    <source>
        <dbReference type="ARBA" id="ARBA00004953"/>
    </source>
</evidence>
<feature type="domain" description="Tetrapyrrole methylase" evidence="6">
    <location>
        <begin position="19"/>
        <end position="201"/>
    </location>
</feature>
<dbReference type="RefSeq" id="WP_133736354.1">
    <property type="nucleotide sequence ID" value="NZ_SOAX01000004.1"/>
</dbReference>
<dbReference type="Gene3D" id="3.40.50.150">
    <property type="entry name" value="Vaccinia Virus protein VP39"/>
    <property type="match status" value="1"/>
</dbReference>
<dbReference type="SUPFAM" id="SSF53790">
    <property type="entry name" value="Tetrapyrrole methylase"/>
    <property type="match status" value="1"/>
</dbReference>
<dbReference type="PANTHER" id="PTHR43182:SF1">
    <property type="entry name" value="COBALT-PRECORRIN-7 C(5)-METHYLTRANSFERASE"/>
    <property type="match status" value="1"/>
</dbReference>
<dbReference type="OrthoDB" id="9787825at2"/>
<protein>
    <submittedName>
        <fullName evidence="7">Precorrin-6Y C5,15-methyltransferase (Decarboxylating)</fullName>
    </submittedName>
</protein>
<keyword evidence="4 7" id="KW-0808">Transferase</keyword>
<dbReference type="Pfam" id="PF01135">
    <property type="entry name" value="PCMT"/>
    <property type="match status" value="1"/>
</dbReference>
<name>A0A4V3EQ35_9GAMM</name>
<keyword evidence="8" id="KW-1185">Reference proteome</keyword>
<dbReference type="InterPro" id="IPR035996">
    <property type="entry name" value="4pyrrol_Methylase_sf"/>
</dbReference>
<dbReference type="InterPro" id="IPR014777">
    <property type="entry name" value="4pyrrole_Mease_sub1"/>
</dbReference>
<gene>
    <name evidence="7" type="ORF">DES49_2114</name>
</gene>
<dbReference type="InterPro" id="IPR014008">
    <property type="entry name" value="Cbl_synth_MTase_CbiT"/>
</dbReference>
<keyword evidence="5" id="KW-0949">S-adenosyl-L-methionine</keyword>
<dbReference type="InterPro" id="IPR014776">
    <property type="entry name" value="4pyrrole_Mease_sub2"/>
</dbReference>
<dbReference type="Pfam" id="PF00590">
    <property type="entry name" value="TP_methylase"/>
    <property type="match status" value="1"/>
</dbReference>
<evidence type="ECO:0000256" key="4">
    <source>
        <dbReference type="ARBA" id="ARBA00022679"/>
    </source>
</evidence>
<evidence type="ECO:0000313" key="7">
    <source>
        <dbReference type="EMBL" id="TDT40348.1"/>
    </source>
</evidence>
<dbReference type="PANTHER" id="PTHR43182">
    <property type="entry name" value="COBALT-PRECORRIN-6B C(15)-METHYLTRANSFERASE (DECARBOXYLATING)"/>
    <property type="match status" value="1"/>
</dbReference>